<keyword evidence="6 9" id="KW-0408">Iron</keyword>
<sequence length="360" mass="41898">MKLVFRWYGEKHDTVTLEQIRQIPGIEGVVGALFDIPVGEVWPLEEIMKLKETVEKAGLKLEVIESVNVHEDIKLGLPTRDRYIENYKETIRNLAKAGVKVVCYNFMPVFDWMRTDLHKKLPDGSETMEYDHRLIEGVTPDELIKRVKEGSQGFVLPGWEWDRLEKLRETFELYKNVDEEKLFENLVYFLERVIPVCEECDVKLAIHPDDPPWSIFGLPRIITNRENIERMLKAVDSPYNGITFCMGSLGANPENNIPEMIRYFGKMGRIHFAHVRNLKFTGEKSFYETAHPSFCGSHDLFEVMKAFHDIGYEGYIRPDHGRLIWGEKARPGYGLYDRALGATYILGLWEAINKMKKRYC</sequence>
<dbReference type="Gene3D" id="3.20.20.150">
    <property type="entry name" value="Divalent-metal-dependent TIM barrel enzymes"/>
    <property type="match status" value="1"/>
</dbReference>
<dbReference type="GO" id="GO:0030145">
    <property type="term" value="F:manganese ion binding"/>
    <property type="evidence" value="ECO:0007669"/>
    <property type="project" value="TreeGrafter"/>
</dbReference>
<evidence type="ECO:0000256" key="8">
    <source>
        <dbReference type="ARBA" id="ARBA00023239"/>
    </source>
</evidence>
<dbReference type="RefSeq" id="WP_012896106.1">
    <property type="nucleotide sequence ID" value="NC_013642.1"/>
</dbReference>
<evidence type="ECO:0000256" key="1">
    <source>
        <dbReference type="ARBA" id="ARBA00001794"/>
    </source>
</evidence>
<evidence type="ECO:0000256" key="6">
    <source>
        <dbReference type="ARBA" id="ARBA00023004"/>
    </source>
</evidence>
<keyword evidence="7 9" id="KW-0464">Manganese</keyword>
<dbReference type="HOGENOM" id="CLU_058621_1_0_0"/>
<dbReference type="PIRSF" id="PIRSF016049">
    <property type="entry name" value="Man_dehyd"/>
    <property type="match status" value="1"/>
</dbReference>
<evidence type="ECO:0000256" key="7">
    <source>
        <dbReference type="ARBA" id="ARBA00023211"/>
    </source>
</evidence>
<comment type="similarity">
    <text evidence="4 9">Belongs to the mannonate dehydratase family.</text>
</comment>
<comment type="pathway">
    <text evidence="3 9">Carbohydrate metabolism; pentose and glucuronate interconversion.</text>
</comment>
<evidence type="ECO:0000256" key="5">
    <source>
        <dbReference type="ARBA" id="ARBA00012927"/>
    </source>
</evidence>
<dbReference type="PANTHER" id="PTHR30387:SF2">
    <property type="entry name" value="MANNONATE DEHYDRATASE"/>
    <property type="match status" value="1"/>
</dbReference>
<dbReference type="UniPathway" id="UPA00246"/>
<keyword evidence="11" id="KW-1185">Reference proteome</keyword>
<dbReference type="PANTHER" id="PTHR30387">
    <property type="entry name" value="MANNONATE DEHYDRATASE"/>
    <property type="match status" value="1"/>
</dbReference>
<dbReference type="NCBIfam" id="TIGR00695">
    <property type="entry name" value="uxuA"/>
    <property type="match status" value="1"/>
</dbReference>
<evidence type="ECO:0000313" key="11">
    <source>
        <dbReference type="Proteomes" id="UP000000940"/>
    </source>
</evidence>
<dbReference type="InterPro" id="IPR036237">
    <property type="entry name" value="Xyl_isomerase-like_sf"/>
</dbReference>
<dbReference type="GO" id="GO:0008927">
    <property type="term" value="F:mannonate dehydratase activity"/>
    <property type="evidence" value="ECO:0007669"/>
    <property type="project" value="UniProtKB-UniRule"/>
</dbReference>
<dbReference type="GO" id="GO:0008198">
    <property type="term" value="F:ferrous iron binding"/>
    <property type="evidence" value="ECO:0007669"/>
    <property type="project" value="TreeGrafter"/>
</dbReference>
<dbReference type="InterPro" id="IPR004628">
    <property type="entry name" value="Man_deHydtase"/>
</dbReference>
<dbReference type="Proteomes" id="UP000000940">
    <property type="component" value="Chromosome"/>
</dbReference>
<dbReference type="AlphaFoldDB" id="D2C758"/>
<dbReference type="EMBL" id="CP001839">
    <property type="protein sequence ID" value="ADA66794.1"/>
    <property type="molecule type" value="Genomic_DNA"/>
</dbReference>
<reference evidence="10 11" key="1">
    <citation type="submission" date="2009-12" db="EMBL/GenBank/DDBJ databases">
        <title>Complete sequence of Thermotoga petrophila RKU-1.</title>
        <authorList>
            <consortium name="US DOE Joint Genome Institute"/>
            <person name="Lucas S."/>
            <person name="Copeland A."/>
            <person name="Lapidus A."/>
            <person name="Glavina del Rio T."/>
            <person name="Dalin E."/>
            <person name="Tice H."/>
            <person name="Bruce D."/>
            <person name="Goodwin L."/>
            <person name="Pitluck S."/>
            <person name="Munk A.C."/>
            <person name="Brettin T."/>
            <person name="Detter J.C."/>
            <person name="Han C."/>
            <person name="Tapia R."/>
            <person name="Larimer F."/>
            <person name="Land M."/>
            <person name="Hauser L."/>
            <person name="Kyrpides N."/>
            <person name="Mikhailova N."/>
            <person name="Nelson K.E."/>
            <person name="Gogarten J.P."/>
            <person name="Noll K.M."/>
        </authorList>
    </citation>
    <scope>NUCLEOTIDE SEQUENCE [LARGE SCALE GENOMIC DNA]</scope>
    <source>
        <strain evidence="11">ATCC BAA-489 / DSM 13996 / JCM 10882 / RKU-10</strain>
    </source>
</reference>
<dbReference type="KEGG" id="tnp:Tnap_0699"/>
<gene>
    <name evidence="9" type="primary">uxuA</name>
    <name evidence="10" type="ordered locus">Tnap_0699</name>
</gene>
<protein>
    <recommendedName>
        <fullName evidence="5 9">Mannonate dehydratase</fullName>
        <ecNumber evidence="5 9">4.2.1.8</ecNumber>
    </recommendedName>
    <alternativeName>
        <fullName evidence="9">D-mannonate hydro-lyase</fullName>
    </alternativeName>
</protein>
<comment type="catalytic activity">
    <reaction evidence="1 9">
        <text>D-mannonate = 2-dehydro-3-deoxy-D-gluconate + H2O</text>
        <dbReference type="Rhea" id="RHEA:20097"/>
        <dbReference type="ChEBI" id="CHEBI:15377"/>
        <dbReference type="ChEBI" id="CHEBI:17767"/>
        <dbReference type="ChEBI" id="CHEBI:57990"/>
        <dbReference type="EC" id="4.2.1.8"/>
    </reaction>
</comment>
<evidence type="ECO:0000313" key="10">
    <source>
        <dbReference type="EMBL" id="ADA66794.1"/>
    </source>
</evidence>
<proteinExistence type="inferred from homology"/>
<dbReference type="Pfam" id="PF03786">
    <property type="entry name" value="UxuA"/>
    <property type="match status" value="1"/>
</dbReference>
<name>D2C758_THEP2</name>
<evidence type="ECO:0000256" key="2">
    <source>
        <dbReference type="ARBA" id="ARBA00002713"/>
    </source>
</evidence>
<evidence type="ECO:0000256" key="3">
    <source>
        <dbReference type="ARBA" id="ARBA00004892"/>
    </source>
</evidence>
<dbReference type="HAMAP" id="MF_00106">
    <property type="entry name" value="UxuA"/>
    <property type="match status" value="1"/>
</dbReference>
<comment type="function">
    <text evidence="2 9">Catalyzes the dehydration of D-mannonate.</text>
</comment>
<comment type="cofactor">
    <cofactor evidence="9">
        <name>Fe(2+)</name>
        <dbReference type="ChEBI" id="CHEBI:29033"/>
    </cofactor>
    <cofactor evidence="9">
        <name>Mn(2+)</name>
        <dbReference type="ChEBI" id="CHEBI:29035"/>
    </cofactor>
</comment>
<dbReference type="GO" id="GO:0042840">
    <property type="term" value="P:D-glucuronate catabolic process"/>
    <property type="evidence" value="ECO:0007669"/>
    <property type="project" value="TreeGrafter"/>
</dbReference>
<evidence type="ECO:0000256" key="4">
    <source>
        <dbReference type="ARBA" id="ARBA00007389"/>
    </source>
</evidence>
<accession>D2C758</accession>
<dbReference type="EC" id="4.2.1.8" evidence="5 9"/>
<keyword evidence="8 9" id="KW-0456">Lyase</keyword>
<dbReference type="NCBIfam" id="NF003027">
    <property type="entry name" value="PRK03906.1"/>
    <property type="match status" value="1"/>
</dbReference>
<evidence type="ECO:0000256" key="9">
    <source>
        <dbReference type="HAMAP-Rule" id="MF_00106"/>
    </source>
</evidence>
<organism evidence="10 11">
    <name type="scientific">Thermotoga petrophila (strain ATCC BAA-489 / DSM 13996 / JCM 10882 / RKU-10)</name>
    <name type="common">Thermotoga naphthophila</name>
    <dbReference type="NCBI Taxonomy" id="590168"/>
    <lineage>
        <taxon>Bacteria</taxon>
        <taxon>Thermotogati</taxon>
        <taxon>Thermotogota</taxon>
        <taxon>Thermotogae</taxon>
        <taxon>Thermotogales</taxon>
        <taxon>Thermotogaceae</taxon>
        <taxon>Thermotoga</taxon>
    </lineage>
</organism>
<dbReference type="SUPFAM" id="SSF51658">
    <property type="entry name" value="Xylose isomerase-like"/>
    <property type="match status" value="1"/>
</dbReference>